<organism evidence="14 15">
    <name type="scientific">Proteiniclasticum sediminis</name>
    <dbReference type="NCBI Taxonomy" id="2804028"/>
    <lineage>
        <taxon>Bacteria</taxon>
        <taxon>Bacillati</taxon>
        <taxon>Bacillota</taxon>
        <taxon>Clostridia</taxon>
        <taxon>Eubacteriales</taxon>
        <taxon>Clostridiaceae</taxon>
        <taxon>Proteiniclasticum</taxon>
    </lineage>
</organism>
<evidence type="ECO:0000256" key="4">
    <source>
        <dbReference type="ARBA" id="ARBA00022705"/>
    </source>
</evidence>
<dbReference type="EMBL" id="JAGSCS010000007">
    <property type="protein sequence ID" value="MBR0576100.1"/>
    <property type="molecule type" value="Genomic_DNA"/>
</dbReference>
<dbReference type="PRINTS" id="PR00502">
    <property type="entry name" value="NUDIXFAMILY"/>
</dbReference>
<dbReference type="InterPro" id="IPR020084">
    <property type="entry name" value="NUDIX_hydrolase_CS"/>
</dbReference>
<feature type="domain" description="Nudix hydrolase" evidence="13">
    <location>
        <begin position="2"/>
        <end position="131"/>
    </location>
</feature>
<evidence type="ECO:0000256" key="11">
    <source>
        <dbReference type="ARBA" id="ARBA00038905"/>
    </source>
</evidence>
<gene>
    <name evidence="14" type="ORF">KCG48_07065</name>
</gene>
<dbReference type="Gene3D" id="3.90.79.10">
    <property type="entry name" value="Nucleoside Triphosphate Pyrophosphohydrolase"/>
    <property type="match status" value="1"/>
</dbReference>
<dbReference type="AlphaFoldDB" id="A0A941HQK4"/>
<sequence length="138" mass="16034">MKTIEVVAAILVHDGKILCMQRDAAKYDYIAYKYEFPGGKIERGETRSQALMRELREEMDLQLNIAEEQYFMSIDHTYPDFRIVMHSYLIPVETPTFTLKEHLSFCWLQPAALSQLDWAPADYPLVDQLMNMLIPGIS</sequence>
<evidence type="ECO:0000256" key="5">
    <source>
        <dbReference type="ARBA" id="ARBA00022723"/>
    </source>
</evidence>
<evidence type="ECO:0000256" key="6">
    <source>
        <dbReference type="ARBA" id="ARBA00022763"/>
    </source>
</evidence>
<keyword evidence="4" id="KW-0235">DNA replication</keyword>
<evidence type="ECO:0000256" key="12">
    <source>
        <dbReference type="RuleBase" id="RU003476"/>
    </source>
</evidence>
<dbReference type="SUPFAM" id="SSF55811">
    <property type="entry name" value="Nudix"/>
    <property type="match status" value="1"/>
</dbReference>
<dbReference type="GO" id="GO:0035539">
    <property type="term" value="F:8-oxo-7,8-dihydrodeoxyguanosine triphosphate pyrophosphatase activity"/>
    <property type="evidence" value="ECO:0007669"/>
    <property type="project" value="UniProtKB-EC"/>
</dbReference>
<dbReference type="GO" id="GO:0006260">
    <property type="term" value="P:DNA replication"/>
    <property type="evidence" value="ECO:0007669"/>
    <property type="project" value="UniProtKB-KW"/>
</dbReference>
<comment type="catalytic activity">
    <reaction evidence="10">
        <text>8-oxo-dGTP + H2O = 8-oxo-dGMP + diphosphate + H(+)</text>
        <dbReference type="Rhea" id="RHEA:31575"/>
        <dbReference type="ChEBI" id="CHEBI:15377"/>
        <dbReference type="ChEBI" id="CHEBI:15378"/>
        <dbReference type="ChEBI" id="CHEBI:33019"/>
        <dbReference type="ChEBI" id="CHEBI:63224"/>
        <dbReference type="ChEBI" id="CHEBI:77896"/>
        <dbReference type="EC" id="3.6.1.55"/>
    </reaction>
</comment>
<evidence type="ECO:0000256" key="2">
    <source>
        <dbReference type="ARBA" id="ARBA00005582"/>
    </source>
</evidence>
<evidence type="ECO:0000313" key="15">
    <source>
        <dbReference type="Proteomes" id="UP000675379"/>
    </source>
</evidence>
<keyword evidence="7 12" id="KW-0378">Hydrolase</keyword>
<protein>
    <recommendedName>
        <fullName evidence="11">8-oxo-dGTP diphosphatase</fullName>
        <ecNumber evidence="11">3.6.1.55</ecNumber>
    </recommendedName>
</protein>
<keyword evidence="3" id="KW-0515">Mutator protein</keyword>
<keyword evidence="9" id="KW-0234">DNA repair</keyword>
<dbReference type="InterPro" id="IPR020476">
    <property type="entry name" value="Nudix_hydrolase"/>
</dbReference>
<proteinExistence type="inferred from homology"/>
<comment type="cofactor">
    <cofactor evidence="1">
        <name>Mg(2+)</name>
        <dbReference type="ChEBI" id="CHEBI:18420"/>
    </cofactor>
</comment>
<dbReference type="InterPro" id="IPR000086">
    <property type="entry name" value="NUDIX_hydrolase_dom"/>
</dbReference>
<evidence type="ECO:0000256" key="7">
    <source>
        <dbReference type="ARBA" id="ARBA00022801"/>
    </source>
</evidence>
<dbReference type="PROSITE" id="PS51462">
    <property type="entry name" value="NUDIX"/>
    <property type="match status" value="1"/>
</dbReference>
<reference evidence="14" key="1">
    <citation type="submission" date="2021-04" db="EMBL/GenBank/DDBJ databases">
        <title>Proteiniclasticum sedimins sp. nov., an obligate anaerobic bacterium isolated from anaerobic sludge.</title>
        <authorList>
            <person name="Liu J."/>
        </authorList>
    </citation>
    <scope>NUCLEOTIDE SEQUENCE</scope>
    <source>
        <strain evidence="14">BAD-10</strain>
    </source>
</reference>
<dbReference type="GO" id="GO:0008413">
    <property type="term" value="F:8-oxo-7,8-dihydroguanosine triphosphate pyrophosphatase activity"/>
    <property type="evidence" value="ECO:0007669"/>
    <property type="project" value="TreeGrafter"/>
</dbReference>
<evidence type="ECO:0000256" key="10">
    <source>
        <dbReference type="ARBA" id="ARBA00035861"/>
    </source>
</evidence>
<dbReference type="EC" id="3.6.1.55" evidence="11"/>
<dbReference type="GO" id="GO:0044715">
    <property type="term" value="F:8-oxo-dGDP phosphatase activity"/>
    <property type="evidence" value="ECO:0007669"/>
    <property type="project" value="TreeGrafter"/>
</dbReference>
<keyword evidence="6" id="KW-0227">DNA damage</keyword>
<dbReference type="GO" id="GO:0006281">
    <property type="term" value="P:DNA repair"/>
    <property type="evidence" value="ECO:0007669"/>
    <property type="project" value="UniProtKB-KW"/>
</dbReference>
<name>A0A941HQK4_9CLOT</name>
<keyword evidence="15" id="KW-1185">Reference proteome</keyword>
<comment type="caution">
    <text evidence="14">The sequence shown here is derived from an EMBL/GenBank/DDBJ whole genome shotgun (WGS) entry which is preliminary data.</text>
</comment>
<evidence type="ECO:0000313" key="14">
    <source>
        <dbReference type="EMBL" id="MBR0576100.1"/>
    </source>
</evidence>
<dbReference type="PROSITE" id="PS00893">
    <property type="entry name" value="NUDIX_BOX"/>
    <property type="match status" value="1"/>
</dbReference>
<dbReference type="Proteomes" id="UP000675379">
    <property type="component" value="Unassembled WGS sequence"/>
</dbReference>
<dbReference type="GO" id="GO:0044716">
    <property type="term" value="F:8-oxo-GDP phosphatase activity"/>
    <property type="evidence" value="ECO:0007669"/>
    <property type="project" value="TreeGrafter"/>
</dbReference>
<dbReference type="CDD" id="cd03425">
    <property type="entry name" value="NUDIX_MutT_NudA_like"/>
    <property type="match status" value="1"/>
</dbReference>
<dbReference type="InterPro" id="IPR015797">
    <property type="entry name" value="NUDIX_hydrolase-like_dom_sf"/>
</dbReference>
<dbReference type="PANTHER" id="PTHR47707:SF1">
    <property type="entry name" value="NUDIX HYDROLASE FAMILY PROTEIN"/>
    <property type="match status" value="1"/>
</dbReference>
<evidence type="ECO:0000256" key="8">
    <source>
        <dbReference type="ARBA" id="ARBA00022842"/>
    </source>
</evidence>
<comment type="similarity">
    <text evidence="2 12">Belongs to the Nudix hydrolase family.</text>
</comment>
<dbReference type="GO" id="GO:0046872">
    <property type="term" value="F:metal ion binding"/>
    <property type="evidence" value="ECO:0007669"/>
    <property type="project" value="UniProtKB-KW"/>
</dbReference>
<evidence type="ECO:0000256" key="3">
    <source>
        <dbReference type="ARBA" id="ARBA00022457"/>
    </source>
</evidence>
<evidence type="ECO:0000256" key="9">
    <source>
        <dbReference type="ARBA" id="ARBA00023204"/>
    </source>
</evidence>
<accession>A0A941HQK4</accession>
<dbReference type="InterPro" id="IPR047127">
    <property type="entry name" value="MutT-like"/>
</dbReference>
<dbReference type="Pfam" id="PF00293">
    <property type="entry name" value="NUDIX"/>
    <property type="match status" value="1"/>
</dbReference>
<keyword evidence="5" id="KW-0479">Metal-binding</keyword>
<evidence type="ECO:0000259" key="13">
    <source>
        <dbReference type="PROSITE" id="PS51462"/>
    </source>
</evidence>
<keyword evidence="8" id="KW-0460">Magnesium</keyword>
<dbReference type="PANTHER" id="PTHR47707">
    <property type="entry name" value="8-OXO-DGTP DIPHOSPHATASE"/>
    <property type="match status" value="1"/>
</dbReference>
<evidence type="ECO:0000256" key="1">
    <source>
        <dbReference type="ARBA" id="ARBA00001946"/>
    </source>
</evidence>